<organism evidence="1 2">
    <name type="scientific">Streptomyces antimycoticus</name>
    <dbReference type="NCBI Taxonomy" id="68175"/>
    <lineage>
        <taxon>Bacteria</taxon>
        <taxon>Bacillati</taxon>
        <taxon>Actinomycetota</taxon>
        <taxon>Actinomycetes</taxon>
        <taxon>Kitasatosporales</taxon>
        <taxon>Streptomycetaceae</taxon>
        <taxon>Streptomyces</taxon>
        <taxon>Streptomyces violaceusniger group</taxon>
    </lineage>
</organism>
<dbReference type="EMBL" id="BJHV01000001">
    <property type="protein sequence ID" value="GDY40198.1"/>
    <property type="molecule type" value="Genomic_DNA"/>
</dbReference>
<comment type="caution">
    <text evidence="1">The sequence shown here is derived from an EMBL/GenBank/DDBJ whole genome shotgun (WGS) entry which is preliminary data.</text>
</comment>
<sequence>MAQAQRTDSGPALLVRPDGYIAWAGPDVRTNGPDGWYTAWRAWTGPSAEAVHARR</sequence>
<dbReference type="Proteomes" id="UP000299290">
    <property type="component" value="Unassembled WGS sequence"/>
</dbReference>
<protein>
    <submittedName>
        <fullName evidence="1">Uncharacterized protein</fullName>
    </submittedName>
</protein>
<dbReference type="AlphaFoldDB" id="A0A4D4K0N0"/>
<dbReference type="Pfam" id="PF21274">
    <property type="entry name" value="Rng_hyd_C"/>
    <property type="match status" value="1"/>
</dbReference>
<keyword evidence="2" id="KW-1185">Reference proteome</keyword>
<proteinExistence type="predicted"/>
<gene>
    <name evidence="1" type="ORF">SANT12839_010800</name>
</gene>
<name>A0A4D4K0N0_9ACTN</name>
<evidence type="ECO:0000313" key="2">
    <source>
        <dbReference type="Proteomes" id="UP000299290"/>
    </source>
</evidence>
<accession>A0A4D4K0N0</accession>
<reference evidence="1 2" key="1">
    <citation type="journal article" date="2020" name="Int. J. Syst. Evol. Microbiol.">
        <title>Reclassification of Streptomyces castelarensis and Streptomyces sporoclivatus as later heterotypic synonyms of Streptomyces antimycoticus.</title>
        <authorList>
            <person name="Komaki H."/>
            <person name="Tamura T."/>
        </authorList>
    </citation>
    <scope>NUCLEOTIDE SEQUENCE [LARGE SCALE GENOMIC DNA]</scope>
    <source>
        <strain evidence="1 2">NBRC 12839</strain>
    </source>
</reference>
<dbReference type="Gene3D" id="3.40.30.120">
    <property type="match status" value="1"/>
</dbReference>
<evidence type="ECO:0000313" key="1">
    <source>
        <dbReference type="EMBL" id="GDY40198.1"/>
    </source>
</evidence>